<reference evidence="4 5" key="1">
    <citation type="submission" date="2018-08" db="EMBL/GenBank/DDBJ databases">
        <authorList>
            <person name="Khan S.A."/>
        </authorList>
    </citation>
    <scope>NUCLEOTIDE SEQUENCE [LARGE SCALE GENOMIC DNA]</scope>
    <source>
        <strain evidence="4 5">GTF-13</strain>
    </source>
</reference>
<evidence type="ECO:0000256" key="3">
    <source>
        <dbReference type="PROSITE-ProRule" id="PRU00339"/>
    </source>
</evidence>
<dbReference type="SMART" id="SM00028">
    <property type="entry name" value="TPR"/>
    <property type="match status" value="6"/>
</dbReference>
<dbReference type="AlphaFoldDB" id="A0A3P3VQ49"/>
<evidence type="ECO:0000256" key="2">
    <source>
        <dbReference type="ARBA" id="ARBA00022803"/>
    </source>
</evidence>
<feature type="repeat" description="TPR" evidence="3">
    <location>
        <begin position="259"/>
        <end position="292"/>
    </location>
</feature>
<dbReference type="InterPro" id="IPR014266">
    <property type="entry name" value="PEP-CTERM_TPR_PrsT"/>
</dbReference>
<keyword evidence="2 3" id="KW-0802">TPR repeat</keyword>
<evidence type="ECO:0000313" key="5">
    <source>
        <dbReference type="Proteomes" id="UP000280792"/>
    </source>
</evidence>
<evidence type="ECO:0000256" key="1">
    <source>
        <dbReference type="ARBA" id="ARBA00022737"/>
    </source>
</evidence>
<dbReference type="Pfam" id="PF13432">
    <property type="entry name" value="TPR_16"/>
    <property type="match status" value="3"/>
</dbReference>
<name>A0A3P3VQ49_9GAMM</name>
<dbReference type="Gene3D" id="1.25.40.10">
    <property type="entry name" value="Tetratricopeptide repeat domain"/>
    <property type="match status" value="5"/>
</dbReference>
<dbReference type="InterPro" id="IPR019734">
    <property type="entry name" value="TPR_rpt"/>
</dbReference>
<dbReference type="EMBL" id="QWEZ01000001">
    <property type="protein sequence ID" value="RRJ84574.1"/>
    <property type="molecule type" value="Genomic_DNA"/>
</dbReference>
<dbReference type="PANTHER" id="PTHR45586:SF1">
    <property type="entry name" value="LIPOPOLYSACCHARIDE ASSEMBLY PROTEIN B"/>
    <property type="match status" value="1"/>
</dbReference>
<dbReference type="RefSeq" id="WP_125015005.1">
    <property type="nucleotide sequence ID" value="NZ_QWEZ01000001.1"/>
</dbReference>
<comment type="caution">
    <text evidence="4">The sequence shown here is derived from an EMBL/GenBank/DDBJ whole genome shotgun (WGS) entry which is preliminary data.</text>
</comment>
<organism evidence="4 5">
    <name type="scientific">Aestuariirhabdus litorea</name>
    <dbReference type="NCBI Taxonomy" id="2528527"/>
    <lineage>
        <taxon>Bacteria</taxon>
        <taxon>Pseudomonadati</taxon>
        <taxon>Pseudomonadota</taxon>
        <taxon>Gammaproteobacteria</taxon>
        <taxon>Oceanospirillales</taxon>
        <taxon>Aestuariirhabdaceae</taxon>
        <taxon>Aestuariirhabdus</taxon>
    </lineage>
</organism>
<dbReference type="Pfam" id="PF14559">
    <property type="entry name" value="TPR_19"/>
    <property type="match status" value="2"/>
</dbReference>
<keyword evidence="1" id="KW-0677">Repeat</keyword>
<dbReference type="Proteomes" id="UP000280792">
    <property type="component" value="Unassembled WGS sequence"/>
</dbReference>
<dbReference type="NCBIfam" id="TIGR02917">
    <property type="entry name" value="PEP_TPR_lipo"/>
    <property type="match status" value="1"/>
</dbReference>
<accession>A0A3P3VQ49</accession>
<evidence type="ECO:0000313" key="4">
    <source>
        <dbReference type="EMBL" id="RRJ84574.1"/>
    </source>
</evidence>
<dbReference type="PANTHER" id="PTHR45586">
    <property type="entry name" value="TPR REPEAT-CONTAINING PROTEIN PA4667"/>
    <property type="match status" value="1"/>
</dbReference>
<protein>
    <submittedName>
        <fullName evidence="4">PEP-CTERM system TPR-repeat protein PrsT</fullName>
    </submittedName>
</protein>
<dbReference type="InterPro" id="IPR051012">
    <property type="entry name" value="CellSynth/LPSAsmb/PSIAsmb"/>
</dbReference>
<dbReference type="InterPro" id="IPR011990">
    <property type="entry name" value="TPR-like_helical_dom_sf"/>
</dbReference>
<sequence length="888" mass="98414">MKPKYGGILVAMTLMVALPVFAKDYLQSARDYISEGNNPAAIIELKNYLAETPGSVEARELLATTELETGDVDAAIAAYEYLDQSDQLGPHKVVELANLYLVKRSPEKALALLSSRQPSPDTAALALLSKGNALLAQAMLVDAREAFNASMAKEPSPGATIGLAKILVAENKSNDARQLLDPLLEQDPNNLEALLLSAQIASLEKRYEDAIGTLEVLEKDNFGGSYVSLRKAGAMLASGDSQGAEQVLLSVIKSEPNNMQASFDLGRLYLARNEYAKSRSYFEKVLSRVPNHLPTMYLASIAHYQLGAKNQARDLLNRYLKHYPDNRTARTLLATIMLEQNDYQTVIALLENPQGDDPLMPMELLLIGKAYMGINRTEEGIRYLEQSRMGAADKLQVEEYLANAYLQAGNLKEAADSLDRLAAEDRPTFQSDKRLVSYYLQQGEVALAQSLVESRLKQFPEVSDYYYLKAEILEVSKEYSRARSEYKKVESGARERIPAQIGVARTLVKEGKIETAVEVLEPLLDVPEPDIRLSVYYASLQANRGEREKAEQQLIKAQPREGKRSQVSLALAALYLSSGDLDKSALNAGRALNKQPDSLLANQLMLQLAVKRAEGHNIDHYFSRLLTIDPNPIPVLQSYLGWLVSGKDYIRANEVLTRFEARADQANQPSIRLLRVMLDTETGDLSRAENTLATLEKEYPSEPEVIGARVRLWLQTGRDDRAFDHLEASYKRTGDSRYVSQTTALASNPTLSKKIIDLHRAALSKEPENISLNNNIAWLLMLKGDQSAERYARKAYAASGKSPEVMDTLGWILVRFGKPAEGLLLLRSAHEALPGNREIAYHYAAALPPDKAAEALALLEQILDGDKAFSEREAALKLMDKIKRESSN</sequence>
<dbReference type="SUPFAM" id="SSF48452">
    <property type="entry name" value="TPR-like"/>
    <property type="match status" value="4"/>
</dbReference>
<gene>
    <name evidence="4" type="primary">prsT</name>
    <name evidence="4" type="ORF">D0544_05575</name>
</gene>
<keyword evidence="5" id="KW-1185">Reference proteome</keyword>
<dbReference type="PROSITE" id="PS50005">
    <property type="entry name" value="TPR"/>
    <property type="match status" value="1"/>
</dbReference>
<reference evidence="4 5" key="2">
    <citation type="submission" date="2018-12" db="EMBL/GenBank/DDBJ databases">
        <title>Simiduia agarivorans gen. nov., sp. nov., a marine, agarolytic bacterium isolated from shallow coastal water from Keelung, Taiwan.</title>
        <authorList>
            <person name="Shieh W.Y."/>
        </authorList>
    </citation>
    <scope>NUCLEOTIDE SEQUENCE [LARGE SCALE GENOMIC DNA]</scope>
    <source>
        <strain evidence="4 5">GTF-13</strain>
    </source>
</reference>
<proteinExistence type="predicted"/>